<dbReference type="PANTHER" id="PTHR13369:SF0">
    <property type="entry name" value="GLUTATHIONE S-TRANSFERASE C-TERMINAL DOMAIN-CONTAINING PROTEIN"/>
    <property type="match status" value="1"/>
</dbReference>
<dbReference type="PANTHER" id="PTHR13369">
    <property type="match status" value="1"/>
</dbReference>
<dbReference type="AlphaFoldDB" id="A0A418YCK7"/>
<comment type="caution">
    <text evidence="2">The sequence shown here is derived from an EMBL/GenBank/DDBJ whole genome shotgun (WGS) entry which is preliminary data.</text>
</comment>
<sequence>MTDAELEILFQQLDTCLYQHRALWQFAPFAQDDVPWQATYPALYQALSALSDEDIAQISTIDDAVSPWLESLSDLKALYQSPLLRHSSHQPDTTDVPFWLMQGVKGRKQDQIARFVSALPTNAGQSHLLEWCAGKGHLGRLAAFDRRQACTSLEWQSDLCDDGQALSAKLDIAQEFVHLDVLKQSVGPFIQPHSGVMALHACGQLHQRCIDETVKANAAWLTLSPCCYHLISGEHYQGMSQAAKASRLTLCKLDLKLPLQQLVTGGERQRLLREKELLWRLAFSHYCQLTQVAQGYVSLPNFPKILLSGNYSDFVSWAIAAKAKSKQPLALTFVPELLELSLRVGQQQQGMLARIEVVRQLFRRPLELWLLLDKALFLKQHGYHIRLNTFCDFNVTPRNYLLIAQRQSLPPC</sequence>
<keyword evidence="2" id="KW-0489">Methyltransferase</keyword>
<reference evidence="2 3" key="2">
    <citation type="submission" date="2019-01" db="EMBL/GenBank/DDBJ databases">
        <title>Motilimonas pumilus sp. nov., isolated from the gut of sea cucumber (Apostichopus japonicus).</title>
        <authorList>
            <person name="Wang F.-Q."/>
            <person name="Ren L.-H."/>
            <person name="Lin Y.-W."/>
            <person name="Sun G.-H."/>
            <person name="Du Z.-J."/>
            <person name="Zhao J.-X."/>
            <person name="Liu X.-J."/>
            <person name="Liu L.-J."/>
        </authorList>
    </citation>
    <scope>NUCLEOTIDE SEQUENCE [LARGE SCALE GENOMIC DNA]</scope>
    <source>
        <strain evidence="2 3">PLHSC7-2</strain>
    </source>
</reference>
<protein>
    <submittedName>
        <fullName evidence="2">Methyltransferase</fullName>
    </submittedName>
</protein>
<evidence type="ECO:0000313" key="2">
    <source>
        <dbReference type="EMBL" id="RJG42211.1"/>
    </source>
</evidence>
<feature type="domain" description="Methyltransferase" evidence="1">
    <location>
        <begin position="112"/>
        <end position="233"/>
    </location>
</feature>
<accession>A0A418YCK7</accession>
<evidence type="ECO:0000313" key="3">
    <source>
        <dbReference type="Proteomes" id="UP000283255"/>
    </source>
</evidence>
<dbReference type="OrthoDB" id="5298194at2"/>
<keyword evidence="2" id="KW-0808">Transferase</keyword>
<gene>
    <name evidence="2" type="ORF">D1Z90_13990</name>
</gene>
<reference evidence="2 3" key="1">
    <citation type="submission" date="2018-09" db="EMBL/GenBank/DDBJ databases">
        <authorList>
            <person name="Wang F."/>
        </authorList>
    </citation>
    <scope>NUCLEOTIDE SEQUENCE [LARGE SCALE GENOMIC DNA]</scope>
    <source>
        <strain evidence="2 3">PLHSC7-2</strain>
    </source>
</reference>
<keyword evidence="3" id="KW-1185">Reference proteome</keyword>
<dbReference type="GO" id="GO:0008168">
    <property type="term" value="F:methyltransferase activity"/>
    <property type="evidence" value="ECO:0007669"/>
    <property type="project" value="UniProtKB-KW"/>
</dbReference>
<dbReference type="Pfam" id="PF13679">
    <property type="entry name" value="Methyltransf_32"/>
    <property type="match status" value="1"/>
</dbReference>
<name>A0A418YCK7_9GAMM</name>
<dbReference type="InterPro" id="IPR025714">
    <property type="entry name" value="Methyltranfer_dom"/>
</dbReference>
<dbReference type="Proteomes" id="UP000283255">
    <property type="component" value="Unassembled WGS sequence"/>
</dbReference>
<dbReference type="GO" id="GO:0032259">
    <property type="term" value="P:methylation"/>
    <property type="evidence" value="ECO:0007669"/>
    <property type="project" value="UniProtKB-KW"/>
</dbReference>
<dbReference type="EMBL" id="QZCH01000019">
    <property type="protein sequence ID" value="RJG42211.1"/>
    <property type="molecule type" value="Genomic_DNA"/>
</dbReference>
<proteinExistence type="predicted"/>
<dbReference type="RefSeq" id="WP_119911402.1">
    <property type="nucleotide sequence ID" value="NZ_QZCH01000019.1"/>
</dbReference>
<evidence type="ECO:0000259" key="1">
    <source>
        <dbReference type="Pfam" id="PF13679"/>
    </source>
</evidence>
<organism evidence="2 3">
    <name type="scientific">Motilimonas pumila</name>
    <dbReference type="NCBI Taxonomy" id="2303987"/>
    <lineage>
        <taxon>Bacteria</taxon>
        <taxon>Pseudomonadati</taxon>
        <taxon>Pseudomonadota</taxon>
        <taxon>Gammaproteobacteria</taxon>
        <taxon>Alteromonadales</taxon>
        <taxon>Alteromonadales genera incertae sedis</taxon>
        <taxon>Motilimonas</taxon>
    </lineage>
</organism>